<sequence length="752" mass="77667">MSAADGRPGARPGALRVTIALWLALQAMVIPLYSVISPGLWVVGAGAMPAVLLTVGYLLRRRRVPAVAVSGVELAVWVAVITLVAFPSQSLLGVIPTGGAFDAARLLVQSASNEILLGAAPLPASAGLNFLVVASLGLLTIALDHVVLTARMPLLAGIALVAVWLVPAIAVPSGVDVIAFAVLAASLLFLIRADTRTREAPATGGRAAGVTPVAVAIGAVAIVAALVAAPALPPPPATAGAGGLIASIDPSLDLGDDLRQRSDVPVLSTYSDSPTPPYLRVATLSVFDGAVWMPDRLRSVPLEEAPLAPVAVDEGVRLTEYRTFVSIDQLSSAYLPVSFPAVGVNGLEGLWRSVPYSRTVQTGESNAQGQQYEVITHVPRPTLEQIRAAETEITESRIDLQSLPEGTPPVVGELAAQVTAGATTDYDRLIALQDWFRGPEFRYSLTAPVADGFDGSSAEAVAQFLEQREGYCVHFAGAFALMARSLDMPTRIAVGFLPGGFTGESIDGMRVAEASTAQLHAWPEVYFSGIGWVQFEPTKSLGTQTRFVPAASAPTDDGGTDVGAPTPTPTATSSATAAPNAADRDTDTQAGAITGPAFDPRPAATVLGIVLIVLLAPAAAGALRRGLLLRRAGRGNVGAGWRYVQDAAIDLGVDVTSAETPRAFGARLVASADAPRDETRRLVAAVEHVSYSPAPAPAVGDVRGDAAAIREGMRAAVSGRARVASALRPRSLVVRPGSAFAEHVVSTPASAR</sequence>
<comment type="caution">
    <text evidence="4">The sequence shown here is derived from an EMBL/GenBank/DDBJ whole genome shotgun (WGS) entry which is preliminary data.</text>
</comment>
<keyword evidence="2" id="KW-0472">Membrane</keyword>
<feature type="region of interest" description="Disordered" evidence="1">
    <location>
        <begin position="550"/>
        <end position="596"/>
    </location>
</feature>
<feature type="transmembrane region" description="Helical" evidence="2">
    <location>
        <begin position="177"/>
        <end position="195"/>
    </location>
</feature>
<dbReference type="InterPro" id="IPR038765">
    <property type="entry name" value="Papain-like_cys_pep_sf"/>
</dbReference>
<feature type="transmembrane region" description="Helical" evidence="2">
    <location>
        <begin position="66"/>
        <end position="86"/>
    </location>
</feature>
<dbReference type="Pfam" id="PF11992">
    <property type="entry name" value="TgpA_N"/>
    <property type="match status" value="1"/>
</dbReference>
<feature type="transmembrane region" description="Helical" evidence="2">
    <location>
        <begin position="126"/>
        <end position="147"/>
    </location>
</feature>
<feature type="transmembrane region" description="Helical" evidence="2">
    <location>
        <begin position="603"/>
        <end position="623"/>
    </location>
</feature>
<evidence type="ECO:0000313" key="5">
    <source>
        <dbReference type="Proteomes" id="UP001300496"/>
    </source>
</evidence>
<feature type="transmembrane region" description="Helical" evidence="2">
    <location>
        <begin position="207"/>
        <end position="229"/>
    </location>
</feature>
<keyword evidence="2" id="KW-1133">Transmembrane helix</keyword>
<dbReference type="Gene3D" id="3.10.620.30">
    <property type="match status" value="1"/>
</dbReference>
<dbReference type="InterPro" id="IPR021878">
    <property type="entry name" value="TgpA_N"/>
</dbReference>
<feature type="domain" description="Transglutaminase-like" evidence="3">
    <location>
        <begin position="464"/>
        <end position="539"/>
    </location>
</feature>
<dbReference type="SUPFAM" id="SSF54001">
    <property type="entry name" value="Cysteine proteinases"/>
    <property type="match status" value="1"/>
</dbReference>
<evidence type="ECO:0000313" key="4">
    <source>
        <dbReference type="EMBL" id="MCT9002122.1"/>
    </source>
</evidence>
<dbReference type="Pfam" id="PF01841">
    <property type="entry name" value="Transglut_core"/>
    <property type="match status" value="1"/>
</dbReference>
<reference evidence="4 5" key="1">
    <citation type="journal article" date="2024" name="Int. J. Syst. Evol. Microbiol.">
        <title>Microbacterium memoriense sp. nov., a member of the Actinomycetota from marine beach sediment of the north coast of Portugal.</title>
        <authorList>
            <person name="Santos J.D.N.D."/>
            <person name="Klimek D."/>
            <person name="Calusinska M."/>
            <person name="Lobo-da-Cunha A."/>
            <person name="Catita J."/>
            <person name="Goncalves H."/>
            <person name="Gonzalez I."/>
            <person name="Lage O.M."/>
        </authorList>
    </citation>
    <scope>NUCLEOTIDE SEQUENCE [LARGE SCALE GENOMIC DNA]</scope>
    <source>
        <strain evidence="4 5">PMIC_1C1B</strain>
    </source>
</reference>
<evidence type="ECO:0000256" key="1">
    <source>
        <dbReference type="SAM" id="MobiDB-lite"/>
    </source>
</evidence>
<keyword evidence="5" id="KW-1185">Reference proteome</keyword>
<accession>A0ABT2PD43</accession>
<feature type="transmembrane region" description="Helical" evidence="2">
    <location>
        <begin position="39"/>
        <end position="59"/>
    </location>
</feature>
<gene>
    <name evidence="4" type="ORF">N4R40_07075</name>
</gene>
<feature type="transmembrane region" description="Helical" evidence="2">
    <location>
        <begin position="154"/>
        <end position="171"/>
    </location>
</feature>
<organism evidence="4 5">
    <name type="scientific">Microbacterium memoriense</name>
    <dbReference type="NCBI Taxonomy" id="2978350"/>
    <lineage>
        <taxon>Bacteria</taxon>
        <taxon>Bacillati</taxon>
        <taxon>Actinomycetota</taxon>
        <taxon>Actinomycetes</taxon>
        <taxon>Micrococcales</taxon>
        <taxon>Microbacteriaceae</taxon>
        <taxon>Microbacterium</taxon>
    </lineage>
</organism>
<evidence type="ECO:0000256" key="2">
    <source>
        <dbReference type="SAM" id="Phobius"/>
    </source>
</evidence>
<keyword evidence="2" id="KW-0812">Transmembrane</keyword>
<name>A0ABT2PD43_9MICO</name>
<dbReference type="PANTHER" id="PTHR42736">
    <property type="entry name" value="PROTEIN-GLUTAMINE GAMMA-GLUTAMYLTRANSFERASE"/>
    <property type="match status" value="1"/>
</dbReference>
<dbReference type="Proteomes" id="UP001300496">
    <property type="component" value="Unassembled WGS sequence"/>
</dbReference>
<dbReference type="SMART" id="SM00460">
    <property type="entry name" value="TGc"/>
    <property type="match status" value="1"/>
</dbReference>
<dbReference type="RefSeq" id="WP_261606656.1">
    <property type="nucleotide sequence ID" value="NZ_JAODOR010000008.1"/>
</dbReference>
<dbReference type="InterPro" id="IPR002931">
    <property type="entry name" value="Transglutaminase-like"/>
</dbReference>
<evidence type="ECO:0000259" key="3">
    <source>
        <dbReference type="SMART" id="SM00460"/>
    </source>
</evidence>
<feature type="transmembrane region" description="Helical" evidence="2">
    <location>
        <begin position="12"/>
        <end position="33"/>
    </location>
</feature>
<dbReference type="InterPro" id="IPR052901">
    <property type="entry name" value="Bact_TGase-like"/>
</dbReference>
<feature type="compositionally biased region" description="Low complexity" evidence="1">
    <location>
        <begin position="553"/>
        <end position="581"/>
    </location>
</feature>
<proteinExistence type="predicted"/>
<dbReference type="PANTHER" id="PTHR42736:SF1">
    <property type="entry name" value="PROTEIN-GLUTAMINE GAMMA-GLUTAMYLTRANSFERASE"/>
    <property type="match status" value="1"/>
</dbReference>
<dbReference type="EMBL" id="JAODOR010000008">
    <property type="protein sequence ID" value="MCT9002122.1"/>
    <property type="molecule type" value="Genomic_DNA"/>
</dbReference>
<protein>
    <submittedName>
        <fullName evidence="4">DUF3488 and transglutaminase-like domain-containing protein</fullName>
    </submittedName>
</protein>